<evidence type="ECO:0000313" key="3">
    <source>
        <dbReference type="EMBL" id="HEU00309.1"/>
    </source>
</evidence>
<comment type="caution">
    <text evidence="3">The sequence shown here is derived from an EMBL/GenBank/DDBJ whole genome shotgun (WGS) entry which is preliminary data.</text>
</comment>
<feature type="compositionally biased region" description="Basic residues" evidence="1">
    <location>
        <begin position="79"/>
        <end position="88"/>
    </location>
</feature>
<feature type="compositionally biased region" description="Basic and acidic residues" evidence="1">
    <location>
        <begin position="59"/>
        <end position="78"/>
    </location>
</feature>
<feature type="non-terminal residue" evidence="3">
    <location>
        <position position="1"/>
    </location>
</feature>
<accession>A0A9C9NFM5</accession>
<dbReference type="Proteomes" id="UP000885680">
    <property type="component" value="Unassembled WGS sequence"/>
</dbReference>
<organism evidence="3 4">
    <name type="scientific">Aurantimonas coralicida</name>
    <dbReference type="NCBI Taxonomy" id="182270"/>
    <lineage>
        <taxon>Bacteria</taxon>
        <taxon>Pseudomonadati</taxon>
        <taxon>Pseudomonadota</taxon>
        <taxon>Alphaproteobacteria</taxon>
        <taxon>Hyphomicrobiales</taxon>
        <taxon>Aurantimonadaceae</taxon>
        <taxon>Aurantimonas</taxon>
    </lineage>
</organism>
<gene>
    <name evidence="3" type="ORF">ENH89_08135</name>
</gene>
<evidence type="ECO:0000256" key="1">
    <source>
        <dbReference type="SAM" id="MobiDB-lite"/>
    </source>
</evidence>
<dbReference type="Pfam" id="PF14574">
    <property type="entry name" value="RACo_C_ter"/>
    <property type="match status" value="1"/>
</dbReference>
<feature type="domain" description="RACo C-terminal" evidence="2">
    <location>
        <begin position="1"/>
        <end position="50"/>
    </location>
</feature>
<proteinExistence type="predicted"/>
<reference evidence="3" key="1">
    <citation type="journal article" date="2020" name="mSystems">
        <title>Genome- and Community-Level Interaction Insights into Carbon Utilization and Element Cycling Functions of Hydrothermarchaeota in Hydrothermal Sediment.</title>
        <authorList>
            <person name="Zhou Z."/>
            <person name="Liu Y."/>
            <person name="Xu W."/>
            <person name="Pan J."/>
            <person name="Luo Z.H."/>
            <person name="Li M."/>
        </authorList>
    </citation>
    <scope>NUCLEOTIDE SEQUENCE</scope>
    <source>
        <strain evidence="3">HyVt-347</strain>
    </source>
</reference>
<dbReference type="InterPro" id="IPR027980">
    <property type="entry name" value="RACo_C"/>
</dbReference>
<name>A0A9C9NFM5_9HYPH</name>
<evidence type="ECO:0000313" key="4">
    <source>
        <dbReference type="Proteomes" id="UP000885680"/>
    </source>
</evidence>
<protein>
    <submittedName>
        <fullName evidence="3">Drug:proton antiporter</fullName>
    </submittedName>
</protein>
<dbReference type="EMBL" id="DRGN01000116">
    <property type="protein sequence ID" value="HEU00309.1"/>
    <property type="molecule type" value="Genomic_DNA"/>
</dbReference>
<evidence type="ECO:0000259" key="2">
    <source>
        <dbReference type="Pfam" id="PF14574"/>
    </source>
</evidence>
<sequence>RMALLNRSYRREIEAVVKRIQKVETALEPAFQDHFVAAMAFPNKRDAYPELVKVQRLPNRDAEGRLVRRSGEAEGDAPRRRRGGRPPR</sequence>
<dbReference type="AlphaFoldDB" id="A0A9C9NFM5"/>
<feature type="region of interest" description="Disordered" evidence="1">
    <location>
        <begin position="59"/>
        <end position="88"/>
    </location>
</feature>